<sequence>MSKYPSGESKTKSKKPFIGRNRSPKSVAEEGPSQYGVYMNDNIPKACRKKLNELFLQIEKEFEKVCLENQSLHEKVDLLTEKLESTGNADTSEKQGEIGGSEGTIGATKTSVGKKTSAGKLMSRKLKTTYKASTNKFVSSFKTPGQAQSMECHYFQTYEGHKDGVWEVSTSKHVSTVLGTASADHFARLWCIDSGQCHLKYAGHVGSVNSIKFHPNEPIVCTGSGDESSHIWRLPSSIVELFAKKGSPSGSSPDWSHDENDGTDEELEDGACDSADGRHRPFILKTPGTLLKAHTGAVMAVDWLPDGKRVVTASWDNTAKLWDAEQSTVIQTLTGHDDELTHTCSHRSQDLIVTASHDSTFRLWDFRTPSLHSVSVFQGHTNTVTSAVFTDQDVVVSGSDDRTVKVWDLKNMRAPLTTIRLDSSVNRLSVSSDQNIIAIPHDNRHVHLLDLSGFRLMHLPRRRRYSHQRMVSSVAWGEEMSGKGYNLFTAGFDRKILGWQITFTKENIAHGKQ</sequence>
<evidence type="ECO:0000256" key="6">
    <source>
        <dbReference type="ARBA" id="ARBA00023242"/>
    </source>
</evidence>
<feature type="region of interest" description="Disordered" evidence="8">
    <location>
        <begin position="1"/>
        <end position="34"/>
    </location>
</feature>
<name>A0A7D9HD23_PARCT</name>
<keyword evidence="4" id="KW-0853">WD repeat</keyword>
<comment type="caution">
    <text evidence="9">The sequence shown here is derived from an EMBL/GenBank/DDBJ whole genome shotgun (WGS) entry which is preliminary data.</text>
</comment>
<keyword evidence="3" id="KW-0963">Cytoplasm</keyword>
<dbReference type="InterPro" id="IPR001680">
    <property type="entry name" value="WD40_rpt"/>
</dbReference>
<evidence type="ECO:0000256" key="3">
    <source>
        <dbReference type="ARBA" id="ARBA00022490"/>
    </source>
</evidence>
<dbReference type="OrthoDB" id="9984207at2759"/>
<organism evidence="9 10">
    <name type="scientific">Paramuricea clavata</name>
    <name type="common">Red gorgonian</name>
    <name type="synonym">Violescent sea-whip</name>
    <dbReference type="NCBI Taxonomy" id="317549"/>
    <lineage>
        <taxon>Eukaryota</taxon>
        <taxon>Metazoa</taxon>
        <taxon>Cnidaria</taxon>
        <taxon>Anthozoa</taxon>
        <taxon>Octocorallia</taxon>
        <taxon>Malacalcyonacea</taxon>
        <taxon>Plexauridae</taxon>
        <taxon>Paramuricea</taxon>
    </lineage>
</organism>
<gene>
    <name evidence="9" type="ORF">PACLA_8A036485</name>
</gene>
<dbReference type="PANTHER" id="PTHR19855">
    <property type="entry name" value="WD40 REPEAT PROTEIN 12, 37"/>
    <property type="match status" value="1"/>
</dbReference>
<dbReference type="InterPro" id="IPR015943">
    <property type="entry name" value="WD40/YVTN_repeat-like_dom_sf"/>
</dbReference>
<evidence type="ECO:0000256" key="1">
    <source>
        <dbReference type="ARBA" id="ARBA00004123"/>
    </source>
</evidence>
<dbReference type="EMBL" id="CACRXK020000219">
    <property type="protein sequence ID" value="CAB3979687.1"/>
    <property type="molecule type" value="Genomic_DNA"/>
</dbReference>
<evidence type="ECO:0000256" key="8">
    <source>
        <dbReference type="SAM" id="MobiDB-lite"/>
    </source>
</evidence>
<dbReference type="PANTHER" id="PTHR19855:SF12">
    <property type="entry name" value="WD REPEAT-CONTAINING PROTEIN 37"/>
    <property type="match status" value="1"/>
</dbReference>
<dbReference type="Pfam" id="PF00400">
    <property type="entry name" value="WD40"/>
    <property type="match status" value="5"/>
</dbReference>
<dbReference type="GO" id="GO:0005634">
    <property type="term" value="C:nucleus"/>
    <property type="evidence" value="ECO:0007669"/>
    <property type="project" value="UniProtKB-SubCell"/>
</dbReference>
<dbReference type="Proteomes" id="UP001152795">
    <property type="component" value="Unassembled WGS sequence"/>
</dbReference>
<dbReference type="PROSITE" id="PS50294">
    <property type="entry name" value="WD_REPEATS_REGION"/>
    <property type="match status" value="4"/>
</dbReference>
<dbReference type="AlphaFoldDB" id="A0A7D9HD23"/>
<feature type="region of interest" description="Disordered" evidence="8">
    <location>
        <begin position="246"/>
        <end position="274"/>
    </location>
</feature>
<dbReference type="InterPro" id="IPR020472">
    <property type="entry name" value="WD40_PAC1"/>
</dbReference>
<evidence type="ECO:0000256" key="7">
    <source>
        <dbReference type="ARBA" id="ARBA00040954"/>
    </source>
</evidence>
<keyword evidence="5" id="KW-0677">Repeat</keyword>
<dbReference type="SUPFAM" id="SSF50978">
    <property type="entry name" value="WD40 repeat-like"/>
    <property type="match status" value="1"/>
</dbReference>
<keyword evidence="6" id="KW-0539">Nucleus</keyword>
<evidence type="ECO:0000313" key="10">
    <source>
        <dbReference type="Proteomes" id="UP001152795"/>
    </source>
</evidence>
<comment type="subcellular location">
    <subcellularLocation>
        <location evidence="2">Cytoplasm</location>
    </subcellularLocation>
    <subcellularLocation>
        <location evidence="1">Nucleus</location>
    </subcellularLocation>
</comment>
<evidence type="ECO:0000256" key="4">
    <source>
        <dbReference type="ARBA" id="ARBA00022574"/>
    </source>
</evidence>
<dbReference type="CDD" id="cd00200">
    <property type="entry name" value="WD40"/>
    <property type="match status" value="1"/>
</dbReference>
<dbReference type="PROSITE" id="PS50082">
    <property type="entry name" value="WD_REPEATS_2"/>
    <property type="match status" value="5"/>
</dbReference>
<dbReference type="GO" id="GO:0005737">
    <property type="term" value="C:cytoplasm"/>
    <property type="evidence" value="ECO:0007669"/>
    <property type="project" value="UniProtKB-SubCell"/>
</dbReference>
<feature type="region of interest" description="Disordered" evidence="8">
    <location>
        <begin position="84"/>
        <end position="119"/>
    </location>
</feature>
<reference evidence="9" key="1">
    <citation type="submission" date="2020-04" db="EMBL/GenBank/DDBJ databases">
        <authorList>
            <person name="Alioto T."/>
            <person name="Alioto T."/>
            <person name="Gomez Garrido J."/>
        </authorList>
    </citation>
    <scope>NUCLEOTIDE SEQUENCE</scope>
    <source>
        <strain evidence="9">A484AB</strain>
    </source>
</reference>
<accession>A0A7D9HD23</accession>
<dbReference type="Gene3D" id="2.130.10.10">
    <property type="entry name" value="YVTN repeat-like/Quinoprotein amine dehydrogenase"/>
    <property type="match status" value="3"/>
</dbReference>
<dbReference type="SMART" id="SM00320">
    <property type="entry name" value="WD40"/>
    <property type="match status" value="7"/>
</dbReference>
<dbReference type="PRINTS" id="PR00320">
    <property type="entry name" value="GPROTEINBRPT"/>
</dbReference>
<keyword evidence="10" id="KW-1185">Reference proteome</keyword>
<dbReference type="InterPro" id="IPR019775">
    <property type="entry name" value="WD40_repeat_CS"/>
</dbReference>
<dbReference type="InterPro" id="IPR036322">
    <property type="entry name" value="WD40_repeat_dom_sf"/>
</dbReference>
<protein>
    <recommendedName>
        <fullName evidence="7">WD repeat-containing protein 37</fullName>
    </recommendedName>
</protein>
<proteinExistence type="predicted"/>
<evidence type="ECO:0000313" key="9">
    <source>
        <dbReference type="EMBL" id="CAB3979687.1"/>
    </source>
</evidence>
<dbReference type="PROSITE" id="PS00678">
    <property type="entry name" value="WD_REPEATS_1"/>
    <property type="match status" value="1"/>
</dbReference>
<feature type="compositionally biased region" description="Acidic residues" evidence="8">
    <location>
        <begin position="261"/>
        <end position="271"/>
    </location>
</feature>
<evidence type="ECO:0000256" key="5">
    <source>
        <dbReference type="ARBA" id="ARBA00022737"/>
    </source>
</evidence>
<evidence type="ECO:0000256" key="2">
    <source>
        <dbReference type="ARBA" id="ARBA00004496"/>
    </source>
</evidence>